<keyword evidence="2" id="KW-1185">Reference proteome</keyword>
<sequence>MDPGLCRLNGLVSRFRSILQDLGLTPDIEVQPADSCWLVSIDWDGDDPDGSTFLVSRFTDWVLALDPNGEDLTDTEWPTYLALRATGLSRSRPLAWCIDGQSVICLQVMR</sequence>
<evidence type="ECO:0000313" key="2">
    <source>
        <dbReference type="Proteomes" id="UP001596174"/>
    </source>
</evidence>
<dbReference type="RefSeq" id="WP_380585003.1">
    <property type="nucleotide sequence ID" value="NZ_JBHSQJ010000078.1"/>
</dbReference>
<reference evidence="2" key="1">
    <citation type="journal article" date="2019" name="Int. J. Syst. Evol. Microbiol.">
        <title>The Global Catalogue of Microorganisms (GCM) 10K type strain sequencing project: providing services to taxonomists for standard genome sequencing and annotation.</title>
        <authorList>
            <consortium name="The Broad Institute Genomics Platform"/>
            <consortium name="The Broad Institute Genome Sequencing Center for Infectious Disease"/>
            <person name="Wu L."/>
            <person name="Ma J."/>
        </authorList>
    </citation>
    <scope>NUCLEOTIDE SEQUENCE [LARGE SCALE GENOMIC DNA]</scope>
    <source>
        <strain evidence="2">JCM 4816</strain>
    </source>
</reference>
<protein>
    <submittedName>
        <fullName evidence="1">Uncharacterized protein</fullName>
    </submittedName>
</protein>
<dbReference type="Proteomes" id="UP001596174">
    <property type="component" value="Unassembled WGS sequence"/>
</dbReference>
<accession>A0ABW1G6V7</accession>
<gene>
    <name evidence="1" type="ORF">ACFP3V_19115</name>
</gene>
<name>A0ABW1G6V7_9ACTN</name>
<proteinExistence type="predicted"/>
<comment type="caution">
    <text evidence="1">The sequence shown here is derived from an EMBL/GenBank/DDBJ whole genome shotgun (WGS) entry which is preliminary data.</text>
</comment>
<organism evidence="1 2">
    <name type="scientific">Streptacidiphilus monticola</name>
    <dbReference type="NCBI Taxonomy" id="2161674"/>
    <lineage>
        <taxon>Bacteria</taxon>
        <taxon>Bacillati</taxon>
        <taxon>Actinomycetota</taxon>
        <taxon>Actinomycetes</taxon>
        <taxon>Kitasatosporales</taxon>
        <taxon>Streptomycetaceae</taxon>
        <taxon>Streptacidiphilus</taxon>
    </lineage>
</organism>
<evidence type="ECO:0000313" key="1">
    <source>
        <dbReference type="EMBL" id="MFC5909317.1"/>
    </source>
</evidence>
<dbReference type="EMBL" id="JBHSQJ010000078">
    <property type="protein sequence ID" value="MFC5909317.1"/>
    <property type="molecule type" value="Genomic_DNA"/>
</dbReference>